<keyword evidence="2" id="KW-1185">Reference proteome</keyword>
<dbReference type="RefSeq" id="WP_136063747.1">
    <property type="nucleotide sequence ID" value="NZ_CAAHFH010000002.1"/>
</dbReference>
<protein>
    <submittedName>
        <fullName evidence="1">Uncharacterized protein</fullName>
    </submittedName>
</protein>
<sequence>MKLAVKTETLNAAGKCKHNHVCQTDGGLPHCAINETVNGKVFFTKDRETTGCPYQHSFGSAFMCMCPVRQEIYRKYKI</sequence>
<dbReference type="EMBL" id="CAAHFH010000002">
    <property type="protein sequence ID" value="VGO22364.1"/>
    <property type="molecule type" value="Genomic_DNA"/>
</dbReference>
<proteinExistence type="predicted"/>
<name>A0A6C2USZ4_9BACT</name>
<dbReference type="Proteomes" id="UP000346198">
    <property type="component" value="Unassembled WGS sequence"/>
</dbReference>
<evidence type="ECO:0000313" key="2">
    <source>
        <dbReference type="Proteomes" id="UP000346198"/>
    </source>
</evidence>
<dbReference type="AlphaFoldDB" id="A0A6C2USZ4"/>
<accession>A0A6C2USZ4</accession>
<evidence type="ECO:0000313" key="1">
    <source>
        <dbReference type="EMBL" id="VGO22364.1"/>
    </source>
</evidence>
<gene>
    <name evidence="1" type="ORF">SCARR_04447</name>
</gene>
<reference evidence="1 2" key="1">
    <citation type="submission" date="2019-04" db="EMBL/GenBank/DDBJ databases">
        <authorList>
            <person name="Van Vliet M D."/>
        </authorList>
    </citation>
    <scope>NUCLEOTIDE SEQUENCE [LARGE SCALE GENOMIC DNA]</scope>
    <source>
        <strain evidence="1 2">F21</strain>
    </source>
</reference>
<organism evidence="1 2">
    <name type="scientific">Pontiella sulfatireligans</name>
    <dbReference type="NCBI Taxonomy" id="2750658"/>
    <lineage>
        <taxon>Bacteria</taxon>
        <taxon>Pseudomonadati</taxon>
        <taxon>Kiritimatiellota</taxon>
        <taxon>Kiritimatiellia</taxon>
        <taxon>Kiritimatiellales</taxon>
        <taxon>Pontiellaceae</taxon>
        <taxon>Pontiella</taxon>
    </lineage>
</organism>